<evidence type="ECO:0000256" key="1">
    <source>
        <dbReference type="SAM" id="MobiDB-lite"/>
    </source>
</evidence>
<dbReference type="EMBL" id="KZ613979">
    <property type="protein sequence ID" value="PMD29020.1"/>
    <property type="molecule type" value="Genomic_DNA"/>
</dbReference>
<feature type="compositionally biased region" description="Polar residues" evidence="1">
    <location>
        <begin position="298"/>
        <end position="319"/>
    </location>
</feature>
<gene>
    <name evidence="2" type="ORF">L207DRAFT_539238</name>
</gene>
<accession>A0A2J6QRZ0</accession>
<evidence type="ECO:0000313" key="2">
    <source>
        <dbReference type="EMBL" id="PMD29020.1"/>
    </source>
</evidence>
<feature type="compositionally biased region" description="Polar residues" evidence="1">
    <location>
        <begin position="399"/>
        <end position="421"/>
    </location>
</feature>
<protein>
    <submittedName>
        <fullName evidence="2">Uncharacterized protein</fullName>
    </submittedName>
</protein>
<sequence>MALPAGEQFAYPLQYGEQHQGEQYYSQQQYGEDIEQSHMPSMLDPTPFAEQIRSGQGGKRSTTSRAGRKVTSYTDFTIGEQEAPIPSGPATQTSGPVSQPFDPASQPLPPLPPPPPPADPNPPRSVIGYIHRVSDKSSEWVHDPKQMIISGAPARPVTEHNIFAWDPTSHRSKDSGFSGGGYGAEYGAAGGGQYNAQLGGTYNVHDINLLLSGLSQQSQASSIGGHNLNRTNPPGGTQRKQPYAGTVSARMQPQGKIPSGAVAWVVLKVDQSEWVYMQEDAANNSSYLGYYNSKRTGQQGITQSKGSGNRRTATSKSGSGTKGREARHGNERRSPIHQQGSEPRDSHLSTPEHTRRSGEGNSSRSEGPIASGHAQRRDSDDDLFGLRAYLGEDHPDYQVQGSGDPTRGEGSSTSRTKTPTESGRRKASVHDLDKARDKKKSS</sequence>
<feature type="compositionally biased region" description="Pro residues" evidence="1">
    <location>
        <begin position="106"/>
        <end position="123"/>
    </location>
</feature>
<feature type="compositionally biased region" description="Polar residues" evidence="1">
    <location>
        <begin position="59"/>
        <end position="75"/>
    </location>
</feature>
<feature type="compositionally biased region" description="Basic and acidic residues" evidence="1">
    <location>
        <begin position="322"/>
        <end position="334"/>
    </location>
</feature>
<dbReference type="AlphaFoldDB" id="A0A2J6QRZ0"/>
<feature type="compositionally biased region" description="Polar residues" evidence="1">
    <location>
        <begin position="228"/>
        <end position="240"/>
    </location>
</feature>
<feature type="region of interest" description="Disordered" evidence="1">
    <location>
        <begin position="220"/>
        <end position="253"/>
    </location>
</feature>
<feature type="region of interest" description="Disordered" evidence="1">
    <location>
        <begin position="298"/>
        <end position="442"/>
    </location>
</feature>
<organism evidence="2 3">
    <name type="scientific">Hyaloscypha variabilis (strain UAMH 11265 / GT02V1 / F)</name>
    <name type="common">Meliniomyces variabilis</name>
    <dbReference type="NCBI Taxonomy" id="1149755"/>
    <lineage>
        <taxon>Eukaryota</taxon>
        <taxon>Fungi</taxon>
        <taxon>Dikarya</taxon>
        <taxon>Ascomycota</taxon>
        <taxon>Pezizomycotina</taxon>
        <taxon>Leotiomycetes</taxon>
        <taxon>Helotiales</taxon>
        <taxon>Hyaloscyphaceae</taxon>
        <taxon>Hyaloscypha</taxon>
        <taxon>Hyaloscypha variabilis</taxon>
    </lineage>
</organism>
<feature type="region of interest" description="Disordered" evidence="1">
    <location>
        <begin position="13"/>
        <end position="123"/>
    </location>
</feature>
<name>A0A2J6QRZ0_HYAVF</name>
<feature type="compositionally biased region" description="Basic and acidic residues" evidence="1">
    <location>
        <begin position="422"/>
        <end position="436"/>
    </location>
</feature>
<feature type="compositionally biased region" description="Low complexity" evidence="1">
    <location>
        <begin position="14"/>
        <end position="31"/>
    </location>
</feature>
<keyword evidence="3" id="KW-1185">Reference proteome</keyword>
<dbReference type="Proteomes" id="UP000235786">
    <property type="component" value="Unassembled WGS sequence"/>
</dbReference>
<feature type="compositionally biased region" description="Basic and acidic residues" evidence="1">
    <location>
        <begin position="342"/>
        <end position="358"/>
    </location>
</feature>
<reference evidence="2 3" key="1">
    <citation type="submission" date="2016-04" db="EMBL/GenBank/DDBJ databases">
        <title>A degradative enzymes factory behind the ericoid mycorrhizal symbiosis.</title>
        <authorList>
            <consortium name="DOE Joint Genome Institute"/>
            <person name="Martino E."/>
            <person name="Morin E."/>
            <person name="Grelet G."/>
            <person name="Kuo A."/>
            <person name="Kohler A."/>
            <person name="Daghino S."/>
            <person name="Barry K."/>
            <person name="Choi C."/>
            <person name="Cichocki N."/>
            <person name="Clum A."/>
            <person name="Copeland A."/>
            <person name="Hainaut M."/>
            <person name="Haridas S."/>
            <person name="Labutti K."/>
            <person name="Lindquist E."/>
            <person name="Lipzen A."/>
            <person name="Khouja H.-R."/>
            <person name="Murat C."/>
            <person name="Ohm R."/>
            <person name="Olson A."/>
            <person name="Spatafora J."/>
            <person name="Veneault-Fourrey C."/>
            <person name="Henrissat B."/>
            <person name="Grigoriev I."/>
            <person name="Martin F."/>
            <person name="Perotto S."/>
        </authorList>
    </citation>
    <scope>NUCLEOTIDE SEQUENCE [LARGE SCALE GENOMIC DNA]</scope>
    <source>
        <strain evidence="2 3">F</strain>
    </source>
</reference>
<evidence type="ECO:0000313" key="3">
    <source>
        <dbReference type="Proteomes" id="UP000235786"/>
    </source>
</evidence>
<proteinExistence type="predicted"/>